<feature type="compositionally biased region" description="Polar residues" evidence="1">
    <location>
        <begin position="707"/>
        <end position="720"/>
    </location>
</feature>
<gene>
    <name evidence="2" type="ORF">PHMEG_00013854</name>
</gene>
<sequence length="720" mass="78359">MTLTLKIRERNRDLVRQVKRLEKANTALGLRLRLEDMDSEALGLMVEDDFQFRLELDKIDWKNIFKHHATDFQFSFKYRVVIGGAYVLAIPFAFMRAGPPLVVTGTELGLSSASSASQSGELKSSTVPPRHSSPVSTPPAPPASSGKTNRRRNASDDEDVDFGGGDSGEDVLGEGPPAKKTQPSPKSLSSNSSASAATRGKSGSVPKKLDVEMSDVESMSSPRLTPKRKAAVSYEFRSPFRLAGGSRSDIKSLATETSTDKSTKTPSSKTKKSRSKKTATKPAPGYLSSDEFVISVSFSSEYESSSDSDFSAWEGSAAQEDEDNELSKLRPEPQCLEDSLDDILDTPVSQDPSTKTFRASEKTSPKSKARYLPVAKADVKPSPKGKKKASPKSAAKNKSSAKPKKSTASKKKPKSSPKKAISSKKVKSRDVIDDSLLDTDLPDWISKSPKLKCWVKLEQSFLPSPVPSNTEVKCTTISIAKFSNFVAADHPWRKQCSNELTTRSSCVVSDAGYGDKKSAVMSFAIYERKHGFSPEAVKRFFSHMTARLGKIKDTKERLRFKLALEHLKKCVGPDSPLPIVTLLDTTPPFYTMENLMWVPGPADWCAKAGLVDISEPCRADWLASPVQRGDIDSSWDRAFRGVDENEEMEEGEAGEDDPSNAALPESPVPSAADSVATMDLDRDSADDASAGPRDEKTDVALILPFEESSQSPKSGVTTEI</sequence>
<feature type="region of interest" description="Disordered" evidence="1">
    <location>
        <begin position="303"/>
        <end position="426"/>
    </location>
</feature>
<feature type="compositionally biased region" description="Polar residues" evidence="1">
    <location>
        <begin position="347"/>
        <end position="357"/>
    </location>
</feature>
<accession>A0A225W594</accession>
<feature type="compositionally biased region" description="Low complexity" evidence="1">
    <location>
        <begin position="112"/>
        <end position="125"/>
    </location>
</feature>
<evidence type="ECO:0000256" key="1">
    <source>
        <dbReference type="SAM" id="MobiDB-lite"/>
    </source>
</evidence>
<feature type="compositionally biased region" description="Acidic residues" evidence="1">
    <location>
        <begin position="156"/>
        <end position="172"/>
    </location>
</feature>
<name>A0A225W594_9STRA</name>
<reference evidence="3" key="1">
    <citation type="submission" date="2017-03" db="EMBL/GenBank/DDBJ databases">
        <title>Phytopthora megakarya and P. palmivora, two closely related causual agents of cacao black pod achieved similar genome size and gene model numbers by different mechanisms.</title>
        <authorList>
            <person name="Ali S."/>
            <person name="Shao J."/>
            <person name="Larry D.J."/>
            <person name="Kronmiller B."/>
            <person name="Shen D."/>
            <person name="Strem M.D."/>
            <person name="Melnick R.L."/>
            <person name="Guiltinan M.J."/>
            <person name="Tyler B.M."/>
            <person name="Meinhardt L.W."/>
            <person name="Bailey B.A."/>
        </authorList>
    </citation>
    <scope>NUCLEOTIDE SEQUENCE [LARGE SCALE GENOMIC DNA]</scope>
    <source>
        <strain evidence="3">zdho120</strain>
    </source>
</reference>
<feature type="compositionally biased region" description="Basic residues" evidence="1">
    <location>
        <begin position="269"/>
        <end position="279"/>
    </location>
</feature>
<keyword evidence="3" id="KW-1185">Reference proteome</keyword>
<dbReference type="AlphaFoldDB" id="A0A225W594"/>
<proteinExistence type="predicted"/>
<dbReference type="EMBL" id="NBNE01001720">
    <property type="protein sequence ID" value="OWZ12913.1"/>
    <property type="molecule type" value="Genomic_DNA"/>
</dbReference>
<evidence type="ECO:0000313" key="2">
    <source>
        <dbReference type="EMBL" id="OWZ12913.1"/>
    </source>
</evidence>
<comment type="caution">
    <text evidence="2">The sequence shown here is derived from an EMBL/GenBank/DDBJ whole genome shotgun (WGS) entry which is preliminary data.</text>
</comment>
<protein>
    <submittedName>
        <fullName evidence="2">Uncharacterized protein</fullName>
    </submittedName>
</protein>
<feature type="region of interest" description="Disordered" evidence="1">
    <location>
        <begin position="112"/>
        <end position="286"/>
    </location>
</feature>
<feature type="compositionally biased region" description="Low complexity" evidence="1">
    <location>
        <begin position="184"/>
        <end position="197"/>
    </location>
</feature>
<dbReference type="Proteomes" id="UP000198211">
    <property type="component" value="Unassembled WGS sequence"/>
</dbReference>
<organism evidence="2 3">
    <name type="scientific">Phytophthora megakarya</name>
    <dbReference type="NCBI Taxonomy" id="4795"/>
    <lineage>
        <taxon>Eukaryota</taxon>
        <taxon>Sar</taxon>
        <taxon>Stramenopiles</taxon>
        <taxon>Oomycota</taxon>
        <taxon>Peronosporomycetes</taxon>
        <taxon>Peronosporales</taxon>
        <taxon>Peronosporaceae</taxon>
        <taxon>Phytophthora</taxon>
    </lineage>
</organism>
<feature type="compositionally biased region" description="Acidic residues" evidence="1">
    <location>
        <begin position="644"/>
        <end position="658"/>
    </location>
</feature>
<evidence type="ECO:0000313" key="3">
    <source>
        <dbReference type="Proteomes" id="UP000198211"/>
    </source>
</evidence>
<feature type="region of interest" description="Disordered" evidence="1">
    <location>
        <begin position="644"/>
        <end position="720"/>
    </location>
</feature>
<dbReference type="OrthoDB" id="10608022at2759"/>
<feature type="compositionally biased region" description="Basic residues" evidence="1">
    <location>
        <begin position="399"/>
        <end position="426"/>
    </location>
</feature>